<reference evidence="2" key="2">
    <citation type="submission" date="2022-03" db="EMBL/GenBank/DDBJ databases">
        <title>Draft title - Genomic analysis of global carrot germplasm unveils the trajectory of domestication and the origin of high carotenoid orange carrot.</title>
        <authorList>
            <person name="Iorizzo M."/>
            <person name="Ellison S."/>
            <person name="Senalik D."/>
            <person name="Macko-Podgorni A."/>
            <person name="Grzebelus D."/>
            <person name="Bostan H."/>
            <person name="Rolling W."/>
            <person name="Curaba J."/>
            <person name="Simon P."/>
        </authorList>
    </citation>
    <scope>NUCLEOTIDE SEQUENCE</scope>
    <source>
        <tissue evidence="2">Leaf</tissue>
    </source>
</reference>
<keyword evidence="3" id="KW-1185">Reference proteome</keyword>
<dbReference type="Gene3D" id="3.30.1330.30">
    <property type="match status" value="1"/>
</dbReference>
<dbReference type="GO" id="GO:0031120">
    <property type="term" value="P:snRNA pseudouridine synthesis"/>
    <property type="evidence" value="ECO:0007669"/>
    <property type="project" value="UniProtKB-UniRule"/>
</dbReference>
<organism evidence="2 3">
    <name type="scientific">Daucus carota subsp. sativus</name>
    <name type="common">Carrot</name>
    <dbReference type="NCBI Taxonomy" id="79200"/>
    <lineage>
        <taxon>Eukaryota</taxon>
        <taxon>Viridiplantae</taxon>
        <taxon>Streptophyta</taxon>
        <taxon>Embryophyta</taxon>
        <taxon>Tracheophyta</taxon>
        <taxon>Spermatophyta</taxon>
        <taxon>Magnoliopsida</taxon>
        <taxon>eudicotyledons</taxon>
        <taxon>Gunneridae</taxon>
        <taxon>Pentapetalae</taxon>
        <taxon>asterids</taxon>
        <taxon>campanulids</taxon>
        <taxon>Apiales</taxon>
        <taxon>Apiaceae</taxon>
        <taxon>Apioideae</taxon>
        <taxon>Scandiceae</taxon>
        <taxon>Daucinae</taxon>
        <taxon>Daucus</taxon>
        <taxon>Daucus sect. Daucus</taxon>
    </lineage>
</organism>
<dbReference type="Proteomes" id="UP000077755">
    <property type="component" value="Chromosome 4"/>
</dbReference>
<gene>
    <name evidence="2" type="ORF">DCAR_0414637</name>
</gene>
<comment type="subcellular location">
    <subcellularLocation>
        <location evidence="1">Nucleus</location>
        <location evidence="1">Nucleolus</location>
    </subcellularLocation>
</comment>
<protein>
    <recommendedName>
        <fullName evidence="1">H/ACA ribonucleoprotein complex subunit 2</fullName>
    </recommendedName>
    <alternativeName>
        <fullName evidence="1">Nucleolar protein family A member 2</fullName>
    </alternativeName>
</protein>
<dbReference type="AlphaFoldDB" id="A0AAF0WT66"/>
<evidence type="ECO:0000313" key="3">
    <source>
        <dbReference type="Proteomes" id="UP000077755"/>
    </source>
</evidence>
<proteinExistence type="inferred from homology"/>
<keyword evidence="1" id="KW-0539">Nucleus</keyword>
<comment type="function">
    <text evidence="1">Common component of the spliceosome and rRNA processing machinery.</text>
</comment>
<dbReference type="SUPFAM" id="SSF55315">
    <property type="entry name" value="L30e-like"/>
    <property type="match status" value="1"/>
</dbReference>
<comment type="function">
    <text evidence="1">Required for ribosome biogenesis. Part of a complex which catalyzes pseudouridylation of rRNA. This involves the isomerization of uridine such that the ribose is subsequently attached to C5, instead of the normal N1. Pseudouridine ('psi') residues may serve to stabilize the conformation of rRNAs.</text>
</comment>
<name>A0AAF0WT66_DAUCS</name>
<evidence type="ECO:0000256" key="1">
    <source>
        <dbReference type="RuleBase" id="RU366039"/>
    </source>
</evidence>
<dbReference type="GO" id="GO:0003723">
    <property type="term" value="F:RNA binding"/>
    <property type="evidence" value="ECO:0007669"/>
    <property type="project" value="UniProtKB-UniRule"/>
</dbReference>
<comment type="similarity">
    <text evidence="1">Belongs to the eukaryotic ribosomal protein eL8 family.</text>
</comment>
<sequence>MSAEIVNPKAYPLADSQITVTIFDLVQEAANYKQLKKGANESQLLNPITLNRGISEFLVMPADTEPLEIHLHLPLLAKDKGELYNYSGCGNTINCNHPIVRQLYYIVSAKIIDCQKVSQEACSHAAQNERLPSFSIKKVLCAPGILM</sequence>
<dbReference type="PRINTS" id="PR00883">
    <property type="entry name" value="NUCLEARHMG"/>
</dbReference>
<accession>A0AAF0WT66</accession>
<reference evidence="2" key="1">
    <citation type="journal article" date="2016" name="Nat. Genet.">
        <title>A high-quality carrot genome assembly provides new insights into carotenoid accumulation and asterid genome evolution.</title>
        <authorList>
            <person name="Iorizzo M."/>
            <person name="Ellison S."/>
            <person name="Senalik D."/>
            <person name="Zeng P."/>
            <person name="Satapoomin P."/>
            <person name="Huang J."/>
            <person name="Bowman M."/>
            <person name="Iovene M."/>
            <person name="Sanseverino W."/>
            <person name="Cavagnaro P."/>
            <person name="Yildiz M."/>
            <person name="Macko-Podgorni A."/>
            <person name="Moranska E."/>
            <person name="Grzebelus E."/>
            <person name="Grzebelus D."/>
            <person name="Ashrafi H."/>
            <person name="Zheng Z."/>
            <person name="Cheng S."/>
            <person name="Spooner D."/>
            <person name="Van Deynze A."/>
            <person name="Simon P."/>
        </authorList>
    </citation>
    <scope>NUCLEOTIDE SEQUENCE</scope>
    <source>
        <tissue evidence="2">Leaf</tissue>
    </source>
</reference>
<dbReference type="GO" id="GO:0031429">
    <property type="term" value="C:box H/ACA snoRNP complex"/>
    <property type="evidence" value="ECO:0007669"/>
    <property type="project" value="UniProtKB-UniRule"/>
</dbReference>
<evidence type="ECO:0000313" key="2">
    <source>
        <dbReference type="EMBL" id="WOG95322.1"/>
    </source>
</evidence>
<keyword evidence="1" id="KW-0694">RNA-binding</keyword>
<dbReference type="InterPro" id="IPR002415">
    <property type="entry name" value="H/ACA_rnp_Nhp2-like"/>
</dbReference>
<dbReference type="InterPro" id="IPR029064">
    <property type="entry name" value="Ribosomal_eL30-like_sf"/>
</dbReference>
<dbReference type="EMBL" id="CP093346">
    <property type="protein sequence ID" value="WOG95322.1"/>
    <property type="molecule type" value="Genomic_DNA"/>
</dbReference>
<keyword evidence="1" id="KW-0687">Ribonucleoprotein</keyword>
<dbReference type="GO" id="GO:0000398">
    <property type="term" value="P:mRNA splicing, via spliceosome"/>
    <property type="evidence" value="ECO:0007669"/>
    <property type="project" value="UniProtKB-UniRule"/>
</dbReference>